<evidence type="ECO:0000313" key="2">
    <source>
        <dbReference type="Proteomes" id="UP000540685"/>
    </source>
</evidence>
<organism evidence="1 2">
    <name type="scientific">Streptosporangium becharense</name>
    <dbReference type="NCBI Taxonomy" id="1816182"/>
    <lineage>
        <taxon>Bacteria</taxon>
        <taxon>Bacillati</taxon>
        <taxon>Actinomycetota</taxon>
        <taxon>Actinomycetes</taxon>
        <taxon>Streptosporangiales</taxon>
        <taxon>Streptosporangiaceae</taxon>
        <taxon>Streptosporangium</taxon>
    </lineage>
</organism>
<reference evidence="1 2" key="1">
    <citation type="submission" date="2020-08" db="EMBL/GenBank/DDBJ databases">
        <title>Sequencing the genomes of 1000 actinobacteria strains.</title>
        <authorList>
            <person name="Klenk H.-P."/>
        </authorList>
    </citation>
    <scope>NUCLEOTIDE SEQUENCE [LARGE SCALE GENOMIC DNA]</scope>
    <source>
        <strain evidence="1 2">DSM 46887</strain>
    </source>
</reference>
<evidence type="ECO:0000313" key="1">
    <source>
        <dbReference type="EMBL" id="MBB5820950.1"/>
    </source>
</evidence>
<protein>
    <submittedName>
        <fullName evidence="1">Transposase InsO family protein</fullName>
    </submittedName>
</protein>
<sequence>MIHTGSRRLISWSIADHLRTELVSDALTAAIRSRRPE</sequence>
<dbReference type="Proteomes" id="UP000540685">
    <property type="component" value="Unassembled WGS sequence"/>
</dbReference>
<proteinExistence type="predicted"/>
<keyword evidence="2" id="KW-1185">Reference proteome</keyword>
<dbReference type="AlphaFoldDB" id="A0A7W9IHR6"/>
<name>A0A7W9IHR6_9ACTN</name>
<accession>A0A7W9IHR6</accession>
<comment type="caution">
    <text evidence="1">The sequence shown here is derived from an EMBL/GenBank/DDBJ whole genome shotgun (WGS) entry which is preliminary data.</text>
</comment>
<gene>
    <name evidence="1" type="ORF">F4562_004012</name>
</gene>
<dbReference type="EMBL" id="JACHMP010000001">
    <property type="protein sequence ID" value="MBB5820950.1"/>
    <property type="molecule type" value="Genomic_DNA"/>
</dbReference>